<sequence length="108" mass="12716">MRHPHLTRLHVRFVVDQFASRLPRVCHTEMTAAWRSETSTTRCPWRINSGVALGVGCIYAERNFLYIMYSPYTDNNTVLLQYTFLKHCHHLASLMLVVRRLKFFISIC</sequence>
<evidence type="ECO:0000313" key="1">
    <source>
        <dbReference type="EMBL" id="JAA87777.1"/>
    </source>
</evidence>
<protein>
    <submittedName>
        <fullName evidence="1">Uncharacterized protein</fullName>
    </submittedName>
</protein>
<organism evidence="1">
    <name type="scientific">Pararge aegeria</name>
    <name type="common">speckled wood butterfly</name>
    <dbReference type="NCBI Taxonomy" id="116150"/>
    <lineage>
        <taxon>Eukaryota</taxon>
        <taxon>Metazoa</taxon>
        <taxon>Ecdysozoa</taxon>
        <taxon>Arthropoda</taxon>
        <taxon>Hexapoda</taxon>
        <taxon>Insecta</taxon>
        <taxon>Pterygota</taxon>
        <taxon>Neoptera</taxon>
        <taxon>Endopterygota</taxon>
        <taxon>Lepidoptera</taxon>
        <taxon>Glossata</taxon>
        <taxon>Ditrysia</taxon>
        <taxon>Papilionoidea</taxon>
        <taxon>Nymphalidae</taxon>
        <taxon>Satyrinae</taxon>
        <taxon>Satyrini</taxon>
        <taxon>Parargina</taxon>
        <taxon>Pararge</taxon>
    </lineage>
</organism>
<dbReference type="AlphaFoldDB" id="S4PXM4"/>
<proteinExistence type="predicted"/>
<accession>S4PXM4</accession>
<reference evidence="1" key="2">
    <citation type="submission" date="2013-05" db="EMBL/GenBank/DDBJ databases">
        <authorList>
            <person name="Carter J.-M."/>
            <person name="Baker S.C."/>
            <person name="Pink R."/>
            <person name="Carter D.R.F."/>
            <person name="Collins A."/>
            <person name="Tomlin J."/>
            <person name="Gibbs M."/>
            <person name="Breuker C.J."/>
        </authorList>
    </citation>
    <scope>NUCLEOTIDE SEQUENCE</scope>
    <source>
        <tissue evidence="1">Ovary</tissue>
    </source>
</reference>
<reference evidence="1" key="1">
    <citation type="journal article" date="2013" name="BMC Genomics">
        <title>Unscrambling butterfly oogenesis.</title>
        <authorList>
            <person name="Carter J.M."/>
            <person name="Baker S.C."/>
            <person name="Pink R."/>
            <person name="Carter D.R."/>
            <person name="Collins A."/>
            <person name="Tomlin J."/>
            <person name="Gibbs M."/>
            <person name="Breuker C.J."/>
        </authorList>
    </citation>
    <scope>NUCLEOTIDE SEQUENCE</scope>
    <source>
        <tissue evidence="1">Ovary</tissue>
    </source>
</reference>
<name>S4PXM4_9NEOP</name>
<dbReference type="EMBL" id="GAIX01004783">
    <property type="protein sequence ID" value="JAA87777.1"/>
    <property type="molecule type" value="Transcribed_RNA"/>
</dbReference>